<proteinExistence type="predicted"/>
<protein>
    <submittedName>
        <fullName evidence="1">RNA-binding protein</fullName>
    </submittedName>
</protein>
<keyword evidence="2" id="KW-1185">Reference proteome</keyword>
<reference evidence="1" key="1">
    <citation type="submission" date="2021-06" db="EMBL/GenBank/DDBJ databases">
        <title>Novel Mycoplasma species detected in California sea lions (Zalophus californianus) from the USA.</title>
        <authorList>
            <person name="Volokhov D.V."/>
            <person name="Furtak V.A."/>
            <person name="Zagorodnyaya T.A."/>
        </authorList>
    </citation>
    <scope>NUCLEOTIDE SEQUENCE [LARGE SCALE GENOMIC DNA]</scope>
    <source>
        <strain evidence="1">CSL 4779</strain>
    </source>
</reference>
<sequence>MNKKGDILFGKIIHICIDGLTVFTNKKYVFEIPKKNVTDWAWKNLFNEFKIRDKVNFIVEEIDNENKTGIGNFKANHSYFARSPFVEELKETKHGFKNLKKSIDAEVNVWDMQNNRS</sequence>
<dbReference type="RefSeq" id="WP_216505524.1">
    <property type="nucleotide sequence ID" value="NZ_JAHMHJ010000003.1"/>
</dbReference>
<evidence type="ECO:0000313" key="2">
    <source>
        <dbReference type="Proteomes" id="UP000812267"/>
    </source>
</evidence>
<dbReference type="Proteomes" id="UP000812267">
    <property type="component" value="Unassembled WGS sequence"/>
</dbReference>
<accession>A0ABS6DRI9</accession>
<organism evidence="1 2">
    <name type="scientific">Mycoplasma zalophidermidis</name>
    <dbReference type="NCBI Taxonomy" id="398174"/>
    <lineage>
        <taxon>Bacteria</taxon>
        <taxon>Bacillati</taxon>
        <taxon>Mycoplasmatota</taxon>
        <taxon>Mollicutes</taxon>
        <taxon>Mycoplasmataceae</taxon>
        <taxon>Mycoplasma</taxon>
    </lineage>
</organism>
<comment type="caution">
    <text evidence="1">The sequence shown here is derived from an EMBL/GenBank/DDBJ whole genome shotgun (WGS) entry which is preliminary data.</text>
</comment>
<name>A0ABS6DRI9_9MOLU</name>
<gene>
    <name evidence="1" type="ORF">KQ878_01865</name>
</gene>
<evidence type="ECO:0000313" key="1">
    <source>
        <dbReference type="EMBL" id="MBU4693628.1"/>
    </source>
</evidence>
<dbReference type="EMBL" id="JAHMHK010000002">
    <property type="protein sequence ID" value="MBU4693628.1"/>
    <property type="molecule type" value="Genomic_DNA"/>
</dbReference>